<organism evidence="2 3">
    <name type="scientific">Dissostichus eleginoides</name>
    <name type="common">Patagonian toothfish</name>
    <name type="synonym">Dissostichus amissus</name>
    <dbReference type="NCBI Taxonomy" id="100907"/>
    <lineage>
        <taxon>Eukaryota</taxon>
        <taxon>Metazoa</taxon>
        <taxon>Chordata</taxon>
        <taxon>Craniata</taxon>
        <taxon>Vertebrata</taxon>
        <taxon>Euteleostomi</taxon>
        <taxon>Actinopterygii</taxon>
        <taxon>Neopterygii</taxon>
        <taxon>Teleostei</taxon>
        <taxon>Neoteleostei</taxon>
        <taxon>Acanthomorphata</taxon>
        <taxon>Eupercaria</taxon>
        <taxon>Perciformes</taxon>
        <taxon>Notothenioidei</taxon>
        <taxon>Nototheniidae</taxon>
        <taxon>Dissostichus</taxon>
    </lineage>
</organism>
<dbReference type="EMBL" id="JASDAP010000001">
    <property type="protein sequence ID" value="KAK1906871.1"/>
    <property type="molecule type" value="Genomic_DNA"/>
</dbReference>
<name>A0AAD9CTR0_DISEL</name>
<proteinExistence type="predicted"/>
<accession>A0AAD9CTR0</accession>
<dbReference type="Proteomes" id="UP001228049">
    <property type="component" value="Unassembled WGS sequence"/>
</dbReference>
<feature type="region of interest" description="Disordered" evidence="1">
    <location>
        <begin position="48"/>
        <end position="67"/>
    </location>
</feature>
<gene>
    <name evidence="2" type="ORF">KUDE01_009267</name>
</gene>
<evidence type="ECO:0000313" key="3">
    <source>
        <dbReference type="Proteomes" id="UP001228049"/>
    </source>
</evidence>
<keyword evidence="3" id="KW-1185">Reference proteome</keyword>
<evidence type="ECO:0000313" key="2">
    <source>
        <dbReference type="EMBL" id="KAK1906871.1"/>
    </source>
</evidence>
<sequence length="67" mass="7411">MPGWKKNIPACLQPDQEGVSLNPVSSLRRFTLYRSPPEEGLMDALYLPKTMSPDPIKTPDAGSLLLQ</sequence>
<dbReference type="AlphaFoldDB" id="A0AAD9CTR0"/>
<comment type="caution">
    <text evidence="2">The sequence shown here is derived from an EMBL/GenBank/DDBJ whole genome shotgun (WGS) entry which is preliminary data.</text>
</comment>
<evidence type="ECO:0000256" key="1">
    <source>
        <dbReference type="SAM" id="MobiDB-lite"/>
    </source>
</evidence>
<reference evidence="2" key="1">
    <citation type="submission" date="2023-04" db="EMBL/GenBank/DDBJ databases">
        <title>Chromosome-level genome of Chaenocephalus aceratus.</title>
        <authorList>
            <person name="Park H."/>
        </authorList>
    </citation>
    <scope>NUCLEOTIDE SEQUENCE</scope>
    <source>
        <strain evidence="2">DE</strain>
        <tissue evidence="2">Muscle</tissue>
    </source>
</reference>
<protein>
    <submittedName>
        <fullName evidence="2">Zinc finger protein 280D</fullName>
    </submittedName>
</protein>